<dbReference type="OrthoDB" id="9807941at2"/>
<dbReference type="CDD" id="cd03064">
    <property type="entry name" value="TRX_Fd_NuoE"/>
    <property type="match status" value="1"/>
</dbReference>
<keyword evidence="3 7" id="KW-0479">Metal-binding</keyword>
<comment type="cofactor">
    <cofactor evidence="6">
        <name>[2Fe-2S] cluster</name>
        <dbReference type="ChEBI" id="CHEBI:190135"/>
    </cofactor>
</comment>
<dbReference type="InterPro" id="IPR036249">
    <property type="entry name" value="Thioredoxin-like_sf"/>
</dbReference>
<name>A0A3E2B726_9FIRM</name>
<evidence type="ECO:0000313" key="8">
    <source>
        <dbReference type="EMBL" id="RFT07842.1"/>
    </source>
</evidence>
<dbReference type="AlphaFoldDB" id="A0A3E2B726"/>
<evidence type="ECO:0000256" key="3">
    <source>
        <dbReference type="ARBA" id="ARBA00022723"/>
    </source>
</evidence>
<dbReference type="InterPro" id="IPR002023">
    <property type="entry name" value="NuoE-like"/>
</dbReference>
<evidence type="ECO:0000256" key="1">
    <source>
        <dbReference type="ARBA" id="ARBA00010643"/>
    </source>
</evidence>
<dbReference type="FunFam" id="3.40.30.10:FF:000015">
    <property type="entry name" value="NADH-quinone oxidoreductase subunit E"/>
    <property type="match status" value="1"/>
</dbReference>
<gene>
    <name evidence="8" type="ORF">DV520_01580</name>
</gene>
<keyword evidence="5 7" id="KW-0411">Iron-sulfur</keyword>
<keyword evidence="2 7" id="KW-0001">2Fe-2S</keyword>
<reference evidence="8 9" key="1">
    <citation type="submission" date="2018-07" db="EMBL/GenBank/DDBJ databases">
        <title>GABA Modulating Bacteria of the Human Gut Microbiota.</title>
        <authorList>
            <person name="Strandwitz P."/>
            <person name="Kim K.H."/>
            <person name="Terekhova D."/>
            <person name="Liu J.K."/>
            <person name="Sharma A."/>
            <person name="Levering J."/>
            <person name="Mcdonald D."/>
            <person name="Dietrich D."/>
            <person name="Ramadhar T.R."/>
            <person name="Lekbua A."/>
            <person name="Mroue N."/>
            <person name="Liston C."/>
            <person name="Stewart E.J."/>
            <person name="Dubin M.J."/>
            <person name="Zengler K."/>
            <person name="Knight R."/>
            <person name="Gilbert J.A."/>
            <person name="Clardy J."/>
            <person name="Lewis K."/>
        </authorList>
    </citation>
    <scope>NUCLEOTIDE SEQUENCE [LARGE SCALE GENOMIC DNA]</scope>
    <source>
        <strain evidence="8 9">KLE1738</strain>
    </source>
</reference>
<dbReference type="GO" id="GO:0051537">
    <property type="term" value="F:2 iron, 2 sulfur cluster binding"/>
    <property type="evidence" value="ECO:0007669"/>
    <property type="project" value="UniProtKB-KW"/>
</dbReference>
<evidence type="ECO:0000313" key="9">
    <source>
        <dbReference type="Proteomes" id="UP000260649"/>
    </source>
</evidence>
<comment type="similarity">
    <text evidence="1">Belongs to the complex I 24 kDa subunit family.</text>
</comment>
<dbReference type="Gene3D" id="1.10.10.1590">
    <property type="entry name" value="NADH-quinone oxidoreductase subunit E"/>
    <property type="match status" value="1"/>
</dbReference>
<feature type="binding site" evidence="7">
    <location>
        <position position="138"/>
    </location>
    <ligand>
        <name>[2Fe-2S] cluster</name>
        <dbReference type="ChEBI" id="CHEBI:190135"/>
    </ligand>
</feature>
<sequence>MNERPEIVCATCGTDEKALYDAVAKVIEQYKEKEGSLIMVLHAAQEIFGYLPMELQEFIADGMDLPVSEVSGVVSFYSFFSTQKRGKHTIRMCQGTACYVRGGKKVVDAIKRELDVEVGGTTEDGQFTFEIARCIGACGLAPAMMVDDEVYKQVTPAKLRGILAQYEEPVEELAEGGAQG</sequence>
<evidence type="ECO:0000256" key="2">
    <source>
        <dbReference type="ARBA" id="ARBA00022714"/>
    </source>
</evidence>
<dbReference type="InterPro" id="IPR042128">
    <property type="entry name" value="NuoE_dom"/>
</dbReference>
<dbReference type="GO" id="GO:0016491">
    <property type="term" value="F:oxidoreductase activity"/>
    <property type="evidence" value="ECO:0007669"/>
    <property type="project" value="InterPro"/>
</dbReference>
<dbReference type="GeneID" id="97994426"/>
<keyword evidence="4 7" id="KW-0408">Iron</keyword>
<comment type="caution">
    <text evidence="8">The sequence shown here is derived from an EMBL/GenBank/DDBJ whole genome shotgun (WGS) entry which is preliminary data.</text>
</comment>
<proteinExistence type="inferred from homology"/>
<evidence type="ECO:0000256" key="5">
    <source>
        <dbReference type="ARBA" id="ARBA00023014"/>
    </source>
</evidence>
<feature type="binding site" evidence="7">
    <location>
        <position position="98"/>
    </location>
    <ligand>
        <name>[2Fe-2S] cluster</name>
        <dbReference type="ChEBI" id="CHEBI:190135"/>
    </ligand>
</feature>
<dbReference type="PANTHER" id="PTHR43342">
    <property type="entry name" value="NADH-QUINONE OXIDOREDUCTASE, E SUBUNIT"/>
    <property type="match status" value="1"/>
</dbReference>
<evidence type="ECO:0000256" key="7">
    <source>
        <dbReference type="PIRSR" id="PIRSR000216-1"/>
    </source>
</evidence>
<dbReference type="InterPro" id="IPR028431">
    <property type="entry name" value="NADP_DH_HndA-like"/>
</dbReference>
<dbReference type="Gene3D" id="3.40.30.10">
    <property type="entry name" value="Glutaredoxin"/>
    <property type="match status" value="1"/>
</dbReference>
<dbReference type="EMBL" id="QQRQ01000001">
    <property type="protein sequence ID" value="RFT07842.1"/>
    <property type="molecule type" value="Genomic_DNA"/>
</dbReference>
<evidence type="ECO:0000256" key="4">
    <source>
        <dbReference type="ARBA" id="ARBA00023004"/>
    </source>
</evidence>
<dbReference type="Pfam" id="PF01257">
    <property type="entry name" value="2Fe-2S_thioredx"/>
    <property type="match status" value="1"/>
</dbReference>
<dbReference type="Proteomes" id="UP000260649">
    <property type="component" value="Unassembled WGS sequence"/>
</dbReference>
<feature type="binding site" evidence="7">
    <location>
        <position position="134"/>
    </location>
    <ligand>
        <name>[2Fe-2S] cluster</name>
        <dbReference type="ChEBI" id="CHEBI:190135"/>
    </ligand>
</feature>
<dbReference type="PANTHER" id="PTHR43342:SF2">
    <property type="entry name" value="POTENTIAL NAD-REDUCING HYDROGENASE SUBUNIT"/>
    <property type="match status" value="1"/>
</dbReference>
<dbReference type="PIRSF" id="PIRSF000216">
    <property type="entry name" value="NADH_DH_24kDa"/>
    <property type="match status" value="1"/>
</dbReference>
<comment type="cofactor">
    <cofactor evidence="7">
        <name>[2Fe-2S] cluster</name>
        <dbReference type="ChEBI" id="CHEBI:190135"/>
    </cofactor>
    <text evidence="7">Binds 1 [2Fe-2S] cluster.</text>
</comment>
<organism evidence="8 9">
    <name type="scientific">Evtepia gabavorous</name>
    <dbReference type="NCBI Taxonomy" id="2211183"/>
    <lineage>
        <taxon>Bacteria</taxon>
        <taxon>Bacillati</taxon>
        <taxon>Bacillota</taxon>
        <taxon>Clostridia</taxon>
        <taxon>Eubacteriales</taxon>
        <taxon>Evtepia</taxon>
    </lineage>
</organism>
<dbReference type="FunFam" id="1.10.10.1590:FF:000001">
    <property type="entry name" value="NADH-quinone oxidoreductase subunit E"/>
    <property type="match status" value="1"/>
</dbReference>
<dbReference type="GO" id="GO:0046872">
    <property type="term" value="F:metal ion binding"/>
    <property type="evidence" value="ECO:0007669"/>
    <property type="project" value="UniProtKB-KW"/>
</dbReference>
<accession>A0A3E2B726</accession>
<dbReference type="SUPFAM" id="SSF52833">
    <property type="entry name" value="Thioredoxin-like"/>
    <property type="match status" value="1"/>
</dbReference>
<dbReference type="RefSeq" id="WP_021919668.1">
    <property type="nucleotide sequence ID" value="NZ_CAKXKJ010000002.1"/>
</dbReference>
<protein>
    <submittedName>
        <fullName evidence="8">NAD(P)H-dependent oxidoreductase subunit E</fullName>
    </submittedName>
</protein>
<feature type="binding site" evidence="7">
    <location>
        <position position="93"/>
    </location>
    <ligand>
        <name>[2Fe-2S] cluster</name>
        <dbReference type="ChEBI" id="CHEBI:190135"/>
    </ligand>
</feature>
<evidence type="ECO:0000256" key="6">
    <source>
        <dbReference type="ARBA" id="ARBA00034078"/>
    </source>
</evidence>
<dbReference type="InterPro" id="IPR041921">
    <property type="entry name" value="NuoE_N"/>
</dbReference>
<keyword evidence="9" id="KW-1185">Reference proteome</keyword>